<name>A0A1H6J7N1_RUMFL</name>
<sequence length="218" mass="24777">MTPSERKERSEKILKEKGIGINPNLPLIEDASQVKLRSLDDICKRAIAALLSTQAGIELSENNTDQLGFFTGLMQHFGVDGCLNAKEQRLISGKGSQQDAVDVVWEYECYWSLLWALGIVEDITEANAICDCTAAIRAVSQCESFDDFKSRCSLRSTDDILDMLDLYYRYHWAVVQNEHIDKSCPVGDLMGEVVFERRRGLEWLISDKDDWHDIELHT</sequence>
<gene>
    <name evidence="1" type="ORF">SAMN02910265_01344</name>
</gene>
<dbReference type="Pfam" id="PF14094">
    <property type="entry name" value="DUF4272"/>
    <property type="match status" value="1"/>
</dbReference>
<protein>
    <recommendedName>
        <fullName evidence="3">DUF4272 domain-containing protein</fullName>
    </recommendedName>
</protein>
<evidence type="ECO:0008006" key="3">
    <source>
        <dbReference type="Google" id="ProtNLM"/>
    </source>
</evidence>
<dbReference type="RefSeq" id="WP_074715711.1">
    <property type="nucleotide sequence ID" value="NZ_FNWV01000004.1"/>
</dbReference>
<organism evidence="1 2">
    <name type="scientific">Ruminococcus flavefaciens</name>
    <dbReference type="NCBI Taxonomy" id="1265"/>
    <lineage>
        <taxon>Bacteria</taxon>
        <taxon>Bacillati</taxon>
        <taxon>Bacillota</taxon>
        <taxon>Clostridia</taxon>
        <taxon>Eubacteriales</taxon>
        <taxon>Oscillospiraceae</taxon>
        <taxon>Ruminococcus</taxon>
    </lineage>
</organism>
<dbReference type="EMBL" id="FNWV01000004">
    <property type="protein sequence ID" value="SEH54796.1"/>
    <property type="molecule type" value="Genomic_DNA"/>
</dbReference>
<dbReference type="Proteomes" id="UP000183190">
    <property type="component" value="Unassembled WGS sequence"/>
</dbReference>
<dbReference type="OrthoDB" id="4399984at2"/>
<evidence type="ECO:0000313" key="1">
    <source>
        <dbReference type="EMBL" id="SEH54796.1"/>
    </source>
</evidence>
<proteinExistence type="predicted"/>
<reference evidence="1 2" key="1">
    <citation type="submission" date="2016-10" db="EMBL/GenBank/DDBJ databases">
        <authorList>
            <person name="de Groot N.N."/>
        </authorList>
    </citation>
    <scope>NUCLEOTIDE SEQUENCE [LARGE SCALE GENOMIC DNA]</scope>
    <source>
        <strain evidence="1 2">YAD2003</strain>
    </source>
</reference>
<accession>A0A1H6J7N1</accession>
<dbReference type="AlphaFoldDB" id="A0A1H6J7N1"/>
<dbReference type="InterPro" id="IPR025368">
    <property type="entry name" value="DUF4272"/>
</dbReference>
<evidence type="ECO:0000313" key="2">
    <source>
        <dbReference type="Proteomes" id="UP000183190"/>
    </source>
</evidence>